<keyword evidence="3" id="KW-0064">Aspartyl protease</keyword>
<dbReference type="InterPro" id="IPR041588">
    <property type="entry name" value="Integrase_H2C2"/>
</dbReference>
<keyword evidence="5" id="KW-0460">Magnesium</keyword>
<evidence type="ECO:0000256" key="9">
    <source>
        <dbReference type="ARBA" id="ARBA00023125"/>
    </source>
</evidence>
<keyword evidence="10" id="KW-0233">DNA recombination</keyword>
<evidence type="ECO:0000256" key="12">
    <source>
        <dbReference type="SAM" id="MobiDB-lite"/>
    </source>
</evidence>
<organism evidence="14 15">
    <name type="scientific">Takifugu rubripes</name>
    <name type="common">Japanese pufferfish</name>
    <name type="synonym">Fugu rubripes</name>
    <dbReference type="NCBI Taxonomy" id="31033"/>
    <lineage>
        <taxon>Eukaryota</taxon>
        <taxon>Metazoa</taxon>
        <taxon>Chordata</taxon>
        <taxon>Craniata</taxon>
        <taxon>Vertebrata</taxon>
        <taxon>Euteleostomi</taxon>
        <taxon>Actinopterygii</taxon>
        <taxon>Neopterygii</taxon>
        <taxon>Teleostei</taxon>
        <taxon>Neoteleostei</taxon>
        <taxon>Acanthomorphata</taxon>
        <taxon>Eupercaria</taxon>
        <taxon>Tetraodontiformes</taxon>
        <taxon>Tetradontoidea</taxon>
        <taxon>Tetraodontidae</taxon>
        <taxon>Takifugu</taxon>
    </lineage>
</organism>
<dbReference type="GO" id="GO:0015074">
    <property type="term" value="P:DNA integration"/>
    <property type="evidence" value="ECO:0007669"/>
    <property type="project" value="UniProtKB-KW"/>
</dbReference>
<keyword evidence="8" id="KW-0239">DNA-directed DNA polymerase</keyword>
<keyword evidence="15" id="KW-1185">Reference proteome</keyword>
<dbReference type="GO" id="GO:0046872">
    <property type="term" value="F:metal ion binding"/>
    <property type="evidence" value="ECO:0007669"/>
    <property type="project" value="UniProtKB-KW"/>
</dbReference>
<feature type="domain" description="Integrase catalytic" evidence="13">
    <location>
        <begin position="139"/>
        <end position="309"/>
    </location>
</feature>
<evidence type="ECO:0000256" key="3">
    <source>
        <dbReference type="ARBA" id="ARBA00022750"/>
    </source>
</evidence>
<evidence type="ECO:0000256" key="10">
    <source>
        <dbReference type="ARBA" id="ARBA00023172"/>
    </source>
</evidence>
<reference evidence="14" key="2">
    <citation type="submission" date="2025-08" db="UniProtKB">
        <authorList>
            <consortium name="Ensembl"/>
        </authorList>
    </citation>
    <scope>IDENTIFICATION</scope>
</reference>
<dbReference type="Pfam" id="PF00665">
    <property type="entry name" value="rve"/>
    <property type="match status" value="1"/>
</dbReference>
<dbReference type="PANTHER" id="PTHR37984:SF15">
    <property type="entry name" value="INTEGRASE CATALYTIC DOMAIN-CONTAINING PROTEIN"/>
    <property type="match status" value="1"/>
</dbReference>
<evidence type="ECO:0000256" key="6">
    <source>
        <dbReference type="ARBA" id="ARBA00022908"/>
    </source>
</evidence>
<dbReference type="GO" id="GO:0004190">
    <property type="term" value="F:aspartic-type endopeptidase activity"/>
    <property type="evidence" value="ECO:0007669"/>
    <property type="project" value="UniProtKB-KW"/>
</dbReference>
<keyword evidence="4" id="KW-0378">Hydrolase</keyword>
<keyword evidence="7" id="KW-0695">RNA-directed DNA polymerase</keyword>
<dbReference type="InterPro" id="IPR016197">
    <property type="entry name" value="Chromo-like_dom_sf"/>
</dbReference>
<dbReference type="InterPro" id="IPR012337">
    <property type="entry name" value="RNaseH-like_sf"/>
</dbReference>
<dbReference type="PROSITE" id="PS50994">
    <property type="entry name" value="INTEGRASE"/>
    <property type="match status" value="1"/>
</dbReference>
<proteinExistence type="predicted"/>
<evidence type="ECO:0000313" key="15">
    <source>
        <dbReference type="Proteomes" id="UP000005226"/>
    </source>
</evidence>
<dbReference type="SUPFAM" id="SSF53098">
    <property type="entry name" value="Ribonuclease H-like"/>
    <property type="match status" value="1"/>
</dbReference>
<accession>A0A674NCH2</accession>
<dbReference type="InParanoid" id="A0A674NCH2"/>
<keyword evidence="8" id="KW-0548">Nucleotidyltransferase</keyword>
<dbReference type="InterPro" id="IPR036397">
    <property type="entry name" value="RNaseH_sf"/>
</dbReference>
<dbReference type="Pfam" id="PF24626">
    <property type="entry name" value="SH3_Tf2-1"/>
    <property type="match status" value="1"/>
</dbReference>
<dbReference type="Ensembl" id="ENSTRUT00000061356.1">
    <property type="protein sequence ID" value="ENSTRUP00000070900.1"/>
    <property type="gene ID" value="ENSTRUG00000033453.1"/>
</dbReference>
<dbReference type="Pfam" id="PF17921">
    <property type="entry name" value="Integrase_H2C2"/>
    <property type="match status" value="1"/>
</dbReference>
<evidence type="ECO:0000256" key="2">
    <source>
        <dbReference type="ARBA" id="ARBA00022723"/>
    </source>
</evidence>
<dbReference type="AlphaFoldDB" id="A0A674NCH2"/>
<reference evidence="14 15" key="1">
    <citation type="journal article" date="2011" name="Genome Biol. Evol.">
        <title>Integration of the genetic map and genome assembly of fugu facilitates insights into distinct features of genome evolution in teleosts and mammals.</title>
        <authorList>
            <person name="Kai W."/>
            <person name="Kikuchi K."/>
            <person name="Tohari S."/>
            <person name="Chew A.K."/>
            <person name="Tay A."/>
            <person name="Fujiwara A."/>
            <person name="Hosoya S."/>
            <person name="Suetake H."/>
            <person name="Naruse K."/>
            <person name="Brenner S."/>
            <person name="Suzuki Y."/>
            <person name="Venkatesh B."/>
        </authorList>
    </citation>
    <scope>NUCLEOTIDE SEQUENCE [LARGE SCALE GENOMIC DNA]</scope>
</reference>
<evidence type="ECO:0000259" key="13">
    <source>
        <dbReference type="PROSITE" id="PS50994"/>
    </source>
</evidence>
<keyword evidence="9" id="KW-0238">DNA-binding</keyword>
<evidence type="ECO:0000313" key="14">
    <source>
        <dbReference type="Ensembl" id="ENSTRUP00000070900.1"/>
    </source>
</evidence>
<keyword evidence="1" id="KW-0645">Protease</keyword>
<dbReference type="GO" id="GO:0003887">
    <property type="term" value="F:DNA-directed DNA polymerase activity"/>
    <property type="evidence" value="ECO:0007669"/>
    <property type="project" value="UniProtKB-KW"/>
</dbReference>
<evidence type="ECO:0000256" key="7">
    <source>
        <dbReference type="ARBA" id="ARBA00022918"/>
    </source>
</evidence>
<dbReference type="GeneTree" id="ENSGT00940000163772"/>
<reference evidence="14" key="3">
    <citation type="submission" date="2025-09" db="UniProtKB">
        <authorList>
            <consortium name="Ensembl"/>
        </authorList>
    </citation>
    <scope>IDENTIFICATION</scope>
</reference>
<dbReference type="InterPro" id="IPR056924">
    <property type="entry name" value="SH3_Tf2-1"/>
</dbReference>
<evidence type="ECO:0000256" key="1">
    <source>
        <dbReference type="ARBA" id="ARBA00022670"/>
    </source>
</evidence>
<dbReference type="FunFam" id="1.10.340.70:FF:000001">
    <property type="entry name" value="Retrovirus-related Pol polyprotein from transposon gypsy-like Protein"/>
    <property type="match status" value="1"/>
</dbReference>
<dbReference type="SUPFAM" id="SSF54160">
    <property type="entry name" value="Chromo domain-like"/>
    <property type="match status" value="1"/>
</dbReference>
<feature type="region of interest" description="Disordered" evidence="12">
    <location>
        <begin position="1"/>
        <end position="26"/>
    </location>
</feature>
<dbReference type="GO" id="GO:0003964">
    <property type="term" value="F:RNA-directed DNA polymerase activity"/>
    <property type="evidence" value="ECO:0007669"/>
    <property type="project" value="UniProtKB-KW"/>
</dbReference>
<dbReference type="GO" id="GO:0003677">
    <property type="term" value="F:DNA binding"/>
    <property type="evidence" value="ECO:0007669"/>
    <property type="project" value="UniProtKB-KW"/>
</dbReference>
<dbReference type="InterPro" id="IPR050951">
    <property type="entry name" value="Retrovirus_Pol_polyprotein"/>
</dbReference>
<dbReference type="Gene3D" id="3.30.420.10">
    <property type="entry name" value="Ribonuclease H-like superfamily/Ribonuclease H"/>
    <property type="match status" value="1"/>
</dbReference>
<keyword evidence="2" id="KW-0479">Metal-binding</keyword>
<keyword evidence="6" id="KW-0229">DNA integration</keyword>
<dbReference type="GO" id="GO:0006508">
    <property type="term" value="P:proteolysis"/>
    <property type="evidence" value="ECO:0007669"/>
    <property type="project" value="UniProtKB-KW"/>
</dbReference>
<sequence length="483" mass="54001">QARAGGNGEPDALSRQFSLEEREPSRETVLDPECVLGEVHWPVEAEVREALQGQLVPDGCPPDQLFVPPSARSSVLSWGHTSQIACHPGVHRTLALIRQRFWWPSMEADVRTFVAACTVCMRSKSSHRAPAGLLQPLPIPPRPWSHIAVDFVTGLPPSEGNTTILTVVDRFSKAVHFVPLPKLPTALETANLLIQHVFRLHGIPQDIVSDRGPQFTSQVWKAFCRALGTTPSLTSGYHPHLEASLRCVVSRLPSSWASHLPWVEYAHNSLVSAATGLSPFMVNHGYQPPLFPSQESGAAVPLVRAQFRLIRRVWRETRAALDRTAERNRRLADRHRAPAPNYQVGQQVWLSSRDLPLQTDSRKLAPRYIGPYPVDKIINPCAVRLRLPASLKIHTVFHVSLLKPIAESPHQPPVPPPPPPPRLVEGHPAYTVNKILDVRRRGRGFQYLVDWEGYGSVSKIYKDHNLFHKFPFSISLLIYTAIQ</sequence>
<dbReference type="Proteomes" id="UP000005226">
    <property type="component" value="Chromosome 1"/>
</dbReference>
<dbReference type="Gene3D" id="1.10.340.70">
    <property type="match status" value="1"/>
</dbReference>
<evidence type="ECO:0000256" key="4">
    <source>
        <dbReference type="ARBA" id="ARBA00022801"/>
    </source>
</evidence>
<dbReference type="GO" id="GO:0006310">
    <property type="term" value="P:DNA recombination"/>
    <property type="evidence" value="ECO:0007669"/>
    <property type="project" value="UniProtKB-KW"/>
</dbReference>
<name>A0A674NCH2_TAKRU</name>
<dbReference type="PANTHER" id="PTHR37984">
    <property type="entry name" value="PROTEIN CBG26694"/>
    <property type="match status" value="1"/>
</dbReference>
<dbReference type="Gene3D" id="2.40.50.40">
    <property type="match status" value="1"/>
</dbReference>
<dbReference type="InterPro" id="IPR001584">
    <property type="entry name" value="Integrase_cat-core"/>
</dbReference>
<keyword evidence="8" id="KW-0808">Transferase</keyword>
<evidence type="ECO:0000256" key="8">
    <source>
        <dbReference type="ARBA" id="ARBA00022932"/>
    </source>
</evidence>
<dbReference type="OMA" id="AMESNND"/>
<protein>
    <recommendedName>
        <fullName evidence="11">Gypsy retrotransposon integrase-like protein 1</fullName>
    </recommendedName>
</protein>
<evidence type="ECO:0000256" key="5">
    <source>
        <dbReference type="ARBA" id="ARBA00022842"/>
    </source>
</evidence>
<evidence type="ECO:0000256" key="11">
    <source>
        <dbReference type="ARBA" id="ARBA00039658"/>
    </source>
</evidence>